<dbReference type="InterPro" id="IPR050348">
    <property type="entry name" value="Protein-Tyr_Phosphatase"/>
</dbReference>
<feature type="domain" description="Tyrosine specific protein phosphatases" evidence="4">
    <location>
        <begin position="645"/>
        <end position="720"/>
    </location>
</feature>
<gene>
    <name evidence="5" type="ORF">IPOD504_LOCUS11210</name>
</gene>
<accession>A0ABN8INN1</accession>
<dbReference type="InterPro" id="IPR016130">
    <property type="entry name" value="Tyr_Pase_AS"/>
</dbReference>
<feature type="domain" description="Tyrosine-protein phosphatase" evidence="3">
    <location>
        <begin position="761"/>
        <end position="965"/>
    </location>
</feature>
<evidence type="ECO:0000313" key="6">
    <source>
        <dbReference type="Proteomes" id="UP000837857"/>
    </source>
</evidence>
<reference evidence="5" key="1">
    <citation type="submission" date="2022-03" db="EMBL/GenBank/DDBJ databases">
        <authorList>
            <person name="Martin H S."/>
        </authorList>
    </citation>
    <scope>NUCLEOTIDE SEQUENCE</scope>
</reference>
<name>A0ABN8INN1_9NEOP</name>
<dbReference type="InterPro" id="IPR000387">
    <property type="entry name" value="Tyr_Pase_dom"/>
</dbReference>
<dbReference type="PANTHER" id="PTHR19134:SF495">
    <property type="entry name" value="TYROSINE-PROTEIN PHOSPHATASE 69D"/>
    <property type="match status" value="1"/>
</dbReference>
<dbReference type="CDD" id="cd00047">
    <property type="entry name" value="PTPc"/>
    <property type="match status" value="2"/>
</dbReference>
<dbReference type="PROSITE" id="PS50055">
    <property type="entry name" value="TYR_PHOSPHATASE_PTP"/>
    <property type="match status" value="3"/>
</dbReference>
<protein>
    <recommendedName>
        <fullName evidence="7">Protein-tyrosine-phosphatase</fullName>
    </recommendedName>
</protein>
<evidence type="ECO:0000256" key="2">
    <source>
        <dbReference type="SAM" id="MobiDB-lite"/>
    </source>
</evidence>
<dbReference type="SMART" id="SM00404">
    <property type="entry name" value="PTPc_motif"/>
    <property type="match status" value="2"/>
</dbReference>
<dbReference type="PROSITE" id="PS00383">
    <property type="entry name" value="TYR_PHOSPHATASE_1"/>
    <property type="match status" value="1"/>
</dbReference>
<dbReference type="InterPro" id="IPR003595">
    <property type="entry name" value="Tyr_Pase_cat"/>
</dbReference>
<sequence length="1576" mass="175111">MSPGLKLNAEIKAYSMNLSGIAVFKDRFGKLQREPWGPMYRSKTNDTRTARFDDLPPNTNYTVRLSAVTRTQRRGEEDTKRCSTPPAPPHPPRPRWFKIVDDDRYMLKLHLPRLSERNGPICCYRVFMVRLLPRSEWGKLPSPRDISVVDYEEAHGARPVLGAYLTDVFSHEKFPPGSDVIDLIMGDENSVYDAEDGTLHSDMCRRCLRRPRRPYFEAPPPRAPVTPPTTTTTTSAATTTEDEFFDEEDLSTAEPEEAKRDRRSYPGIDRSDNDYTRNPIMDDSADDDFQVKDGLLDPTANYTLFVEVIPGRPQDESVWSEYVNVLTPAASVAVPSSALVIEAALLTTCSFAAFIVLVMIIVCVVQTRRSRKLPPHAHVEMNPLQVALRYVVGSLGGRQQLISAVPPDMPPIPKEELAAAYAERQADSDYGFQKEFELLQMLPECFPDRTTHASEARENQPKNRYPDIKAYDQTRVKLSQVDGISGSDYINANYVMGYKERKQFICAQGPTDTTVNDFWRMIWEHGLELIVMLTNLEEYSKVKCSKYWPDEGRGPRAFGSIAVHHVSEKRYSDYIVRELRITKQPLNSEGQPIIENNGIAKRNGECKEAADGSQPNSPQTRGEARLVRQYHFLMWKDFAAPEHSYSILKFIKRVNEAWSNMVGRPVVVHCSAGVGRTGTLVALDCLLEQLRATGHVAVFNTVAELRRQRNFLVQSLKQYVFVYRALVEYAHYGDTEIPASRLKSSIDRLRNTPEGADKCLMEHEFEKMMNSPLAESVRSCAAGGGEELRARNRNADCLPYDRNRVILAPIPGRDFSTYINASFIEAYDNSEGFIITQDPLPNTIMDFWRMVSEHNVSTIVMLSELGEGKCPRYWDDGTAQYEHISVQYEESESCPYYTRRQFRVTNNKSGEWSGVRQLQYQGWPTAAGHVPEVTRGLAELAELAAPPHAAAPDSTRRPLLVHCQSVPIALCNTPSPLPATFPNFPHCQSVPIALCNTPSPIPATFPKFPHCQSVPIALCNTPSPLPATSPNFPHCQSMPIALCNTPSPLPATFPNFPHCQSVPIALCNTPSPLPATFPKFPHCQSVPIALCNTPSPLPATFPNFPHCQSVPIALCNTPSPLTATFPKFPHCQSVPIALCNTPSPLPATFPNFPHCQSVPIALCNTPSPLPATFPNFPHCQSVPIALCNTPPPLPATFPKFPHCQSVPIALCNTPSPLPATFAKFPHCQPVPIALCNTPSPLSLPPSRTSHTASQCRSLFATRPPLSLPPSRNSHTASQCRSLFATRPPLSLPPSRTSHTASQCRSLFATRPPLSLPPSRTSHTASQCRSLFATRPPLSLPLSLPSRTSHTASQCRSLFATRLPSPCHLPELPTLPVMPIALCNPPSPSPPLPATFPNFPHCQSMPIALCNTPSPLPPLSLPPSRTSHTASQCRSLFATRPPLSLPSPCHLPELPTLPVSADRSLQHHALPPLSLPATFLELPTLPVPIALCKPLHSSSPPFPNFPHCHLGTERSSLFVALCILIWQLRIERRVDVNCVARKVRSQRARTIDTFLQYEFLHRAILNYAELHNLLEDS</sequence>
<feature type="domain" description="Tyrosine specific protein phosphatases" evidence="4">
    <location>
        <begin position="1506"/>
        <end position="1557"/>
    </location>
</feature>
<keyword evidence="6" id="KW-1185">Reference proteome</keyword>
<dbReference type="PROSITE" id="PS50056">
    <property type="entry name" value="TYR_PHOSPHATASE_2"/>
    <property type="match status" value="2"/>
</dbReference>
<dbReference type="Gene3D" id="3.80.10.10">
    <property type="entry name" value="Ribonuclease Inhibitor"/>
    <property type="match status" value="1"/>
</dbReference>
<feature type="compositionally biased region" description="Acidic residues" evidence="2">
    <location>
        <begin position="240"/>
        <end position="255"/>
    </location>
</feature>
<dbReference type="Gene3D" id="3.90.190.10">
    <property type="entry name" value="Protein tyrosine phosphatase superfamily"/>
    <property type="match status" value="3"/>
</dbReference>
<dbReference type="SUPFAM" id="SSF52799">
    <property type="entry name" value="(Phosphotyrosine protein) phosphatases II"/>
    <property type="match status" value="3"/>
</dbReference>
<dbReference type="SUPFAM" id="SSF49265">
    <property type="entry name" value="Fibronectin type III"/>
    <property type="match status" value="1"/>
</dbReference>
<dbReference type="InterPro" id="IPR029021">
    <property type="entry name" value="Prot-tyrosine_phosphatase-like"/>
</dbReference>
<feature type="region of interest" description="Disordered" evidence="2">
    <location>
        <begin position="69"/>
        <end position="95"/>
    </location>
</feature>
<evidence type="ECO:0000256" key="1">
    <source>
        <dbReference type="ARBA" id="ARBA00051722"/>
    </source>
</evidence>
<organism evidence="5 6">
    <name type="scientific">Iphiclides podalirius</name>
    <name type="common">scarce swallowtail</name>
    <dbReference type="NCBI Taxonomy" id="110791"/>
    <lineage>
        <taxon>Eukaryota</taxon>
        <taxon>Metazoa</taxon>
        <taxon>Ecdysozoa</taxon>
        <taxon>Arthropoda</taxon>
        <taxon>Hexapoda</taxon>
        <taxon>Insecta</taxon>
        <taxon>Pterygota</taxon>
        <taxon>Neoptera</taxon>
        <taxon>Endopterygota</taxon>
        <taxon>Lepidoptera</taxon>
        <taxon>Glossata</taxon>
        <taxon>Ditrysia</taxon>
        <taxon>Papilionoidea</taxon>
        <taxon>Papilionidae</taxon>
        <taxon>Papilioninae</taxon>
        <taxon>Iphiclides</taxon>
    </lineage>
</organism>
<feature type="compositionally biased region" description="Basic and acidic residues" evidence="2">
    <location>
        <begin position="256"/>
        <end position="275"/>
    </location>
</feature>
<feature type="domain" description="Tyrosine-protein phosphatase" evidence="3">
    <location>
        <begin position="432"/>
        <end position="729"/>
    </location>
</feature>
<dbReference type="PANTHER" id="PTHR19134">
    <property type="entry name" value="RECEPTOR-TYPE TYROSINE-PROTEIN PHOSPHATASE"/>
    <property type="match status" value="1"/>
</dbReference>
<dbReference type="EMBL" id="OW152839">
    <property type="protein sequence ID" value="CAH2060867.1"/>
    <property type="molecule type" value="Genomic_DNA"/>
</dbReference>
<evidence type="ECO:0008006" key="7">
    <source>
        <dbReference type="Google" id="ProtNLM"/>
    </source>
</evidence>
<dbReference type="SMART" id="SM00194">
    <property type="entry name" value="PTPc"/>
    <property type="match status" value="2"/>
</dbReference>
<feature type="non-terminal residue" evidence="5">
    <location>
        <position position="1"/>
    </location>
</feature>
<proteinExistence type="predicted"/>
<feature type="compositionally biased region" description="Pro residues" evidence="2">
    <location>
        <begin position="217"/>
        <end position="227"/>
    </location>
</feature>
<dbReference type="Pfam" id="PF00102">
    <property type="entry name" value="Y_phosphatase"/>
    <property type="match status" value="3"/>
</dbReference>
<dbReference type="InterPro" id="IPR032675">
    <property type="entry name" value="LRR_dom_sf"/>
</dbReference>
<feature type="compositionally biased region" description="Low complexity" evidence="2">
    <location>
        <begin position="228"/>
        <end position="239"/>
    </location>
</feature>
<evidence type="ECO:0000259" key="4">
    <source>
        <dbReference type="PROSITE" id="PS50056"/>
    </source>
</evidence>
<evidence type="ECO:0000259" key="3">
    <source>
        <dbReference type="PROSITE" id="PS50055"/>
    </source>
</evidence>
<feature type="domain" description="Tyrosine-protein phosphatase" evidence="3">
    <location>
        <begin position="1462"/>
        <end position="1566"/>
    </location>
</feature>
<feature type="region of interest" description="Disordered" evidence="2">
    <location>
        <begin position="214"/>
        <end position="284"/>
    </location>
</feature>
<evidence type="ECO:0000313" key="5">
    <source>
        <dbReference type="EMBL" id="CAH2060867.1"/>
    </source>
</evidence>
<dbReference type="Proteomes" id="UP000837857">
    <property type="component" value="Chromosome 27"/>
</dbReference>
<dbReference type="SUPFAM" id="SSF52058">
    <property type="entry name" value="L domain-like"/>
    <property type="match status" value="1"/>
</dbReference>
<dbReference type="PRINTS" id="PR00700">
    <property type="entry name" value="PRTYPHPHTASE"/>
</dbReference>
<comment type="catalytic activity">
    <reaction evidence="1">
        <text>O-phospho-L-tyrosyl-[protein] + H2O = L-tyrosyl-[protein] + phosphate</text>
        <dbReference type="Rhea" id="RHEA:10684"/>
        <dbReference type="Rhea" id="RHEA-COMP:10136"/>
        <dbReference type="Rhea" id="RHEA-COMP:20101"/>
        <dbReference type="ChEBI" id="CHEBI:15377"/>
        <dbReference type="ChEBI" id="CHEBI:43474"/>
        <dbReference type="ChEBI" id="CHEBI:46858"/>
        <dbReference type="ChEBI" id="CHEBI:61978"/>
        <dbReference type="EC" id="3.1.3.48"/>
    </reaction>
</comment>
<dbReference type="InterPro" id="IPR000242">
    <property type="entry name" value="PTP_cat"/>
</dbReference>
<dbReference type="InterPro" id="IPR036116">
    <property type="entry name" value="FN3_sf"/>
</dbReference>